<sequence length="150" mass="17001">MNTANEYERLPDSEATQLARASAAELSQLLNEMPESDRASIKMDGHDLILPRQALILLRDLLADMAQGNAVTVVPMHAEMTTQQAADILNVSRPYLVKLLERGELGFTRVGTHRRIRFEDLMAYKKNCREQSDRAMDELVRQAQEDNLGY</sequence>
<name>A0A2N5X5B1_9GAMM</name>
<keyword evidence="2" id="KW-0238">DNA-binding</keyword>
<feature type="domain" description="Helix-turn-helix" evidence="1">
    <location>
        <begin position="80"/>
        <end position="128"/>
    </location>
</feature>
<protein>
    <submittedName>
        <fullName evidence="2">DNA-binding protein</fullName>
    </submittedName>
</protein>
<dbReference type="InterPro" id="IPR010093">
    <property type="entry name" value="SinI_DNA-bd"/>
</dbReference>
<evidence type="ECO:0000313" key="2">
    <source>
        <dbReference type="EMBL" id="PLW69661.1"/>
    </source>
</evidence>
<evidence type="ECO:0000259" key="1">
    <source>
        <dbReference type="Pfam" id="PF12728"/>
    </source>
</evidence>
<comment type="caution">
    <text evidence="2">The sequence shown here is derived from an EMBL/GenBank/DDBJ whole genome shotgun (WGS) entry which is preliminary data.</text>
</comment>
<dbReference type="EMBL" id="PKUS01000005">
    <property type="protein sequence ID" value="PLW69661.1"/>
    <property type="molecule type" value="Genomic_DNA"/>
</dbReference>
<reference evidence="2 3" key="1">
    <citation type="submission" date="2018-01" db="EMBL/GenBank/DDBJ databases">
        <title>The draft genome sequence of Halioglobus lutimaris HF004.</title>
        <authorList>
            <person name="Du Z.-J."/>
            <person name="Shi M.-J."/>
        </authorList>
    </citation>
    <scope>NUCLEOTIDE SEQUENCE [LARGE SCALE GENOMIC DNA]</scope>
    <source>
        <strain evidence="2 3">HF004</strain>
    </source>
</reference>
<dbReference type="AlphaFoldDB" id="A0A2N5X5B1"/>
<organism evidence="2 3">
    <name type="scientific">Pseudohalioglobus lutimaris</name>
    <dbReference type="NCBI Taxonomy" id="1737061"/>
    <lineage>
        <taxon>Bacteria</taxon>
        <taxon>Pseudomonadati</taxon>
        <taxon>Pseudomonadota</taxon>
        <taxon>Gammaproteobacteria</taxon>
        <taxon>Cellvibrionales</taxon>
        <taxon>Halieaceae</taxon>
        <taxon>Pseudohalioglobus</taxon>
    </lineage>
</organism>
<proteinExistence type="predicted"/>
<keyword evidence="3" id="KW-1185">Reference proteome</keyword>
<evidence type="ECO:0000313" key="3">
    <source>
        <dbReference type="Proteomes" id="UP000235005"/>
    </source>
</evidence>
<dbReference type="NCBIfam" id="TIGR01764">
    <property type="entry name" value="excise"/>
    <property type="match status" value="1"/>
</dbReference>
<accession>A0A2N5X5B1</accession>
<dbReference type="GO" id="GO:0003677">
    <property type="term" value="F:DNA binding"/>
    <property type="evidence" value="ECO:0007669"/>
    <property type="project" value="UniProtKB-KW"/>
</dbReference>
<dbReference type="InterPro" id="IPR041657">
    <property type="entry name" value="HTH_17"/>
</dbReference>
<gene>
    <name evidence="2" type="ORF">C0039_06535</name>
</gene>
<dbReference type="RefSeq" id="WP_101517618.1">
    <property type="nucleotide sequence ID" value="NZ_PKUS01000005.1"/>
</dbReference>
<dbReference type="Proteomes" id="UP000235005">
    <property type="component" value="Unassembled WGS sequence"/>
</dbReference>
<dbReference type="OrthoDB" id="26212at2"/>
<dbReference type="Pfam" id="PF12728">
    <property type="entry name" value="HTH_17"/>
    <property type="match status" value="1"/>
</dbReference>